<dbReference type="SUPFAM" id="SSF48371">
    <property type="entry name" value="ARM repeat"/>
    <property type="match status" value="1"/>
</dbReference>
<evidence type="ECO:0000313" key="2">
    <source>
        <dbReference type="EMBL" id="EST47207.1"/>
    </source>
</evidence>
<dbReference type="GO" id="GO:0019888">
    <property type="term" value="F:protein phosphatase regulator activity"/>
    <property type="evidence" value="ECO:0007669"/>
    <property type="project" value="TreeGrafter"/>
</dbReference>
<organism evidence="2">
    <name type="scientific">Spironucleus salmonicida</name>
    <dbReference type="NCBI Taxonomy" id="348837"/>
    <lineage>
        <taxon>Eukaryota</taxon>
        <taxon>Metamonada</taxon>
        <taxon>Diplomonadida</taxon>
        <taxon>Hexamitidae</taxon>
        <taxon>Hexamitinae</taxon>
        <taxon>Spironucleus</taxon>
    </lineage>
</organism>
<dbReference type="InterPro" id="IPR051023">
    <property type="entry name" value="PP2A_Regulatory_Subunit_A"/>
</dbReference>
<dbReference type="Gene3D" id="1.25.10.10">
    <property type="entry name" value="Leucine-rich Repeat Variant"/>
    <property type="match status" value="1"/>
</dbReference>
<dbReference type="InterPro" id="IPR016024">
    <property type="entry name" value="ARM-type_fold"/>
</dbReference>
<reference evidence="2 3" key="1">
    <citation type="journal article" date="2014" name="PLoS Genet.">
        <title>The Genome of Spironucleus salmonicida Highlights a Fish Pathogen Adapted to Fluctuating Environments.</title>
        <authorList>
            <person name="Xu F."/>
            <person name="Jerlstrom-Hultqvist J."/>
            <person name="Einarsson E."/>
            <person name="Astvaldsson A."/>
            <person name="Svard S.G."/>
            <person name="Andersson J.O."/>
        </authorList>
    </citation>
    <scope>NUCLEOTIDE SEQUENCE</scope>
    <source>
        <strain evidence="3">ATCC 50377</strain>
    </source>
</reference>
<name>V6LRD4_9EUKA</name>
<reference evidence="3" key="2">
    <citation type="submission" date="2020-12" db="EMBL/GenBank/DDBJ databases">
        <title>New Spironucleus salmonicida genome in near-complete chromosomes.</title>
        <authorList>
            <person name="Xu F."/>
            <person name="Kurt Z."/>
            <person name="Jimenez-Gonzalez A."/>
            <person name="Astvaldsson A."/>
            <person name="Andersson J.O."/>
            <person name="Svard S.G."/>
        </authorList>
    </citation>
    <scope>NUCLEOTIDE SEQUENCE</scope>
    <source>
        <strain evidence="3">ATCC 50377</strain>
    </source>
</reference>
<dbReference type="PANTHER" id="PTHR10648">
    <property type="entry name" value="SERINE/THREONINE-PROTEIN PHOSPHATASE PP2A 65 KDA REGULATORY SUBUNIT"/>
    <property type="match status" value="1"/>
</dbReference>
<proteinExistence type="predicted"/>
<keyword evidence="4" id="KW-1185">Reference proteome</keyword>
<dbReference type="Proteomes" id="UP000018208">
    <property type="component" value="Unassembled WGS sequence"/>
</dbReference>
<accession>V6LRD4</accession>
<gene>
    <name evidence="2" type="ORF">SS50377_12717</name>
    <name evidence="3" type="ORF">SS50377_23337</name>
</gene>
<evidence type="ECO:0000256" key="1">
    <source>
        <dbReference type="ARBA" id="ARBA00022737"/>
    </source>
</evidence>
<protein>
    <submittedName>
        <fullName evidence="2">Protein phosphatase PP2A regulatory subunit A</fullName>
    </submittedName>
</protein>
<sequence length="626" mass="70971">MTQIDPIFTFQQDVLYCFEHDIKVQACQNIVIVALAAGPEKSLELLKTLNTYYTNQPEEVLVALSCRVGDLLKVTNTQKPTQEGVIAFLAAVDGLSQSSSHHVNTALCYSFKKVLTYYKDSLQPLCQFVFTLSQSISTMQRYLAAQLIPLLYNTIDLQEQDKLSLKQTLGQVFGSLVQDQDALVRQQCAVSVSSLVNQILIAGLCDKFVHSPTYIFACFDRLAQDLADPVRAQNVDNGLLILKLIVMIKETIQDQQAREFREVKEILPQLIKAISRGSSDRYWRIRYRTAILMPMFFEQIHKKLDVQDCAVMFRLLTEDCEQDIRLVSLANADQVLQYLDGNTTINIFAPALVSRAVDTETVKVKLSLSKSLSKIAKQMIINKILPQEIKDQLKLALEDIASKLCIDKDQEVRAQAIDDLLDLYNFLPDFSLKQLKTLASQKDPKWRVRCAILRVETGIIKKDGKCEDIIEELISYLTDEAFEVRQYAIDMIAEAGVMKGVKYVNSSLIGQLFTMSKSNTSSFQNRISCCGCLVQLLKAFIRSESVEKLSDVAAQLITFCSDTSIYVRQEICKNIRKIYEFIVDNEMTLSDQMKNLLNEMFKIQIADSDEQIREDAAELLDMLEAF</sequence>
<dbReference type="EMBL" id="KI546046">
    <property type="protein sequence ID" value="EST47207.1"/>
    <property type="molecule type" value="Genomic_DNA"/>
</dbReference>
<dbReference type="GO" id="GO:0000159">
    <property type="term" value="C:protein phosphatase type 2A complex"/>
    <property type="evidence" value="ECO:0007669"/>
    <property type="project" value="TreeGrafter"/>
</dbReference>
<dbReference type="VEuPathDB" id="GiardiaDB:SS50377_23337"/>
<dbReference type="OrthoDB" id="340346at2759"/>
<dbReference type="AlphaFoldDB" id="V6LRD4"/>
<evidence type="ECO:0000313" key="4">
    <source>
        <dbReference type="Proteomes" id="UP000018208"/>
    </source>
</evidence>
<dbReference type="GO" id="GO:0005829">
    <property type="term" value="C:cytosol"/>
    <property type="evidence" value="ECO:0007669"/>
    <property type="project" value="TreeGrafter"/>
</dbReference>
<dbReference type="InterPro" id="IPR011989">
    <property type="entry name" value="ARM-like"/>
</dbReference>
<dbReference type="EMBL" id="AUWU02000003">
    <property type="protein sequence ID" value="KAH0575697.1"/>
    <property type="molecule type" value="Genomic_DNA"/>
</dbReference>
<dbReference type="GO" id="GO:0005634">
    <property type="term" value="C:nucleus"/>
    <property type="evidence" value="ECO:0007669"/>
    <property type="project" value="TreeGrafter"/>
</dbReference>
<dbReference type="PANTHER" id="PTHR10648:SF4">
    <property type="entry name" value="PROTEIN PHOSPHATASE 2 (FORMERLY 2A), REGULATORY SUBUNIT A, BETA ISOFORM-RELATED"/>
    <property type="match status" value="1"/>
</dbReference>
<keyword evidence="1" id="KW-0677">Repeat</keyword>
<evidence type="ECO:0000313" key="3">
    <source>
        <dbReference type="EMBL" id="KAH0575697.1"/>
    </source>
</evidence>